<evidence type="ECO:0000313" key="4">
    <source>
        <dbReference type="Proteomes" id="UP000827889"/>
    </source>
</evidence>
<dbReference type="GeneID" id="115741694"/>
<accession>A0A8B8PA68</accession>
<feature type="region of interest" description="Disordered" evidence="2">
    <location>
        <begin position="438"/>
        <end position="458"/>
    </location>
</feature>
<dbReference type="Gene3D" id="3.30.160.60">
    <property type="entry name" value="Classic Zinc Finger"/>
    <property type="match status" value="2"/>
</dbReference>
<evidence type="ECO:0000256" key="1">
    <source>
        <dbReference type="PROSITE-ProRule" id="PRU00042"/>
    </source>
</evidence>
<protein>
    <submittedName>
        <fullName evidence="5">Zinc finger protein ZAT9-like</fullName>
    </submittedName>
</protein>
<feature type="compositionally biased region" description="Basic residues" evidence="2">
    <location>
        <begin position="143"/>
        <end position="157"/>
    </location>
</feature>
<dbReference type="PANTHER" id="PTHR46869:SF6">
    <property type="entry name" value="C2H2-TYPE DOMAIN-CONTAINING PROTEIN"/>
    <property type="match status" value="1"/>
</dbReference>
<feature type="domain" description="C2H2-type" evidence="3">
    <location>
        <begin position="86"/>
        <end position="113"/>
    </location>
</feature>
<dbReference type="InterPro" id="IPR036236">
    <property type="entry name" value="Znf_C2H2_sf"/>
</dbReference>
<evidence type="ECO:0000313" key="5">
    <source>
        <dbReference type="RefSeq" id="XP_030531549.2"/>
    </source>
</evidence>
<keyword evidence="1" id="KW-0479">Metal-binding</keyword>
<dbReference type="Pfam" id="PF13912">
    <property type="entry name" value="zf-C2H2_6"/>
    <property type="match status" value="4"/>
</dbReference>
<feature type="region of interest" description="Disordered" evidence="2">
    <location>
        <begin position="364"/>
        <end position="383"/>
    </location>
</feature>
<dbReference type="InterPro" id="IPR013087">
    <property type="entry name" value="Znf_C2H2_type"/>
</dbReference>
<dbReference type="PROSITE" id="PS50157">
    <property type="entry name" value="ZINC_FINGER_C2H2_2"/>
    <property type="match status" value="4"/>
</dbReference>
<dbReference type="PROSITE" id="PS00028">
    <property type="entry name" value="ZINC_FINGER_C2H2_1"/>
    <property type="match status" value="4"/>
</dbReference>
<dbReference type="SUPFAM" id="SSF57667">
    <property type="entry name" value="beta-beta-alpha zinc fingers"/>
    <property type="match status" value="2"/>
</dbReference>
<gene>
    <name evidence="5" type="primary">LOC115741694</name>
</gene>
<dbReference type="PANTHER" id="PTHR46869">
    <property type="entry name" value="C2H2-LIKE ZINC FINGER PROTEIN"/>
    <property type="match status" value="1"/>
</dbReference>
<feature type="domain" description="C2H2-type" evidence="3">
    <location>
        <begin position="9"/>
        <end position="36"/>
    </location>
</feature>
<dbReference type="Proteomes" id="UP000827889">
    <property type="component" value="Chromosome 6"/>
</dbReference>
<feature type="compositionally biased region" description="Basic and acidic residues" evidence="2">
    <location>
        <begin position="122"/>
        <end position="142"/>
    </location>
</feature>
<dbReference type="GO" id="GO:0008270">
    <property type="term" value="F:zinc ion binding"/>
    <property type="evidence" value="ECO:0007669"/>
    <property type="project" value="UniProtKB-KW"/>
</dbReference>
<feature type="domain" description="C2H2-type" evidence="3">
    <location>
        <begin position="422"/>
        <end position="449"/>
    </location>
</feature>
<keyword evidence="1" id="KW-0862">Zinc</keyword>
<organism evidence="4 5">
    <name type="scientific">Rhodamnia argentea</name>
    <dbReference type="NCBI Taxonomy" id="178133"/>
    <lineage>
        <taxon>Eukaryota</taxon>
        <taxon>Viridiplantae</taxon>
        <taxon>Streptophyta</taxon>
        <taxon>Embryophyta</taxon>
        <taxon>Tracheophyta</taxon>
        <taxon>Spermatophyta</taxon>
        <taxon>Magnoliopsida</taxon>
        <taxon>eudicotyledons</taxon>
        <taxon>Gunneridae</taxon>
        <taxon>Pentapetalae</taxon>
        <taxon>rosids</taxon>
        <taxon>malvids</taxon>
        <taxon>Myrtales</taxon>
        <taxon>Myrtaceae</taxon>
        <taxon>Myrtoideae</taxon>
        <taxon>Myrteae</taxon>
        <taxon>Australasian group</taxon>
        <taxon>Rhodamnia</taxon>
    </lineage>
</organism>
<keyword evidence="1" id="KW-0863">Zinc-finger</keyword>
<dbReference type="KEGG" id="rarg:115741694"/>
<feature type="compositionally biased region" description="Basic and acidic residues" evidence="2">
    <location>
        <begin position="445"/>
        <end position="456"/>
    </location>
</feature>
<sequence length="509" mass="57268">MEEDQELKHVCKICSKSFLCGRSLGGHMRSHLIDNESAGTDENLNLNTSKLLPTNTGYELRENPKKTWKGADFSEETSVPDSAHERFCRECGKGFQSWKALFGHMKCHSDKEKVCGSLGGRDGYDQKQLPRDGQSESEEAKILYRRRRSERRKRHMARAGATNSSSLSFATAASSASSASEIDQQEQEEVAMCLIMLSRDVKISSSLWGCKEETKMKMKDLEEKNNLETGTSGFDDFQANSRIAHFCVLANSGHWDKIDMLADSKKFKKEVQSPSKFSNTTSGKNQIEEVVTDHAGLQLGKTNSSQRKLTCSYDAELKVNLPKKRDSEISDFEILQSPVKRSRFQCTTCNKTFHSYQALGGHRASHKKAMPSPASEIESNDNSIETTISPDPTVDIKQPESTSNLNKVFVFRNDLKIKSKEHECPICFKVFPSGQALGGHKRSHLPREPETRKEEPISSLCNPIPKVREFLDLNLPAPLDEEERGHVDFTPWWLERNCNPEVLIGLVSN</sequence>
<evidence type="ECO:0000259" key="3">
    <source>
        <dbReference type="PROSITE" id="PS50157"/>
    </source>
</evidence>
<name>A0A8B8PA68_9MYRT</name>
<dbReference type="SMART" id="SM00355">
    <property type="entry name" value="ZnF_C2H2"/>
    <property type="match status" value="4"/>
</dbReference>
<feature type="region of interest" description="Disordered" evidence="2">
    <location>
        <begin position="119"/>
        <end position="165"/>
    </location>
</feature>
<dbReference type="RefSeq" id="XP_030531549.2">
    <property type="nucleotide sequence ID" value="XM_030675689.2"/>
</dbReference>
<evidence type="ECO:0000256" key="2">
    <source>
        <dbReference type="SAM" id="MobiDB-lite"/>
    </source>
</evidence>
<proteinExistence type="predicted"/>
<feature type="domain" description="C2H2-type" evidence="3">
    <location>
        <begin position="344"/>
        <end position="371"/>
    </location>
</feature>
<dbReference type="AlphaFoldDB" id="A0A8B8PA68"/>
<keyword evidence="4" id="KW-1185">Reference proteome</keyword>
<reference evidence="5" key="1">
    <citation type="submission" date="2025-08" db="UniProtKB">
        <authorList>
            <consortium name="RefSeq"/>
        </authorList>
    </citation>
    <scope>IDENTIFICATION</scope>
    <source>
        <tissue evidence="5">Leaf</tissue>
    </source>
</reference>